<dbReference type="Gene3D" id="3.20.20.100">
    <property type="entry name" value="NADP-dependent oxidoreductase domain"/>
    <property type="match status" value="1"/>
</dbReference>
<dbReference type="AlphaFoldDB" id="A0A1S1PV62"/>
<dbReference type="Pfam" id="PF00248">
    <property type="entry name" value="Aldo_ket_red"/>
    <property type="match status" value="1"/>
</dbReference>
<keyword evidence="1" id="KW-0560">Oxidoreductase</keyword>
<name>A0A1S1PV62_9ACTN</name>
<sequence>MSPRRIGSLEVSVVGLGGNNFGTDFFGAGCDEREVDRIVHAALDAGINLFDTAEEYSITSFLGEGHSEELIGAALGRRRDEAIIATKFLNQSEADPDQRGAARIVAAVEASLRRLGTDRIDLYQQHQPDPATPVEEILEALDRLVRAGKVREVGCSNFSGKMLDDATETAARSSFSPYRSCQVQYSVLERPHEDVLGAVERNGMTVLAYFPLASGLLTGKYRRGEPPPPNARLGADAPVSTMLRQGIMARRPPLSDERLATVEQLSTFAEERGHSLLELAISWLASQPTVASVLTGVTKPEQVIANASAAGWRLTSEELAAVDAIVAQESEAP</sequence>
<dbReference type="RefSeq" id="WP_071065482.1">
    <property type="nucleotide sequence ID" value="NZ_MAXA01000234.1"/>
</dbReference>
<dbReference type="SUPFAM" id="SSF51430">
    <property type="entry name" value="NAD(P)-linked oxidoreductase"/>
    <property type="match status" value="1"/>
</dbReference>
<evidence type="ECO:0000313" key="3">
    <source>
        <dbReference type="EMBL" id="OHV24692.1"/>
    </source>
</evidence>
<dbReference type="InterPro" id="IPR023210">
    <property type="entry name" value="NADP_OxRdtase_dom"/>
</dbReference>
<dbReference type="PRINTS" id="PR00069">
    <property type="entry name" value="ALDKETRDTASE"/>
</dbReference>
<evidence type="ECO:0000313" key="4">
    <source>
        <dbReference type="Proteomes" id="UP000179769"/>
    </source>
</evidence>
<protein>
    <submittedName>
        <fullName evidence="3">NADP-dependent oxidoreductase</fullName>
    </submittedName>
</protein>
<dbReference type="InterPro" id="IPR036812">
    <property type="entry name" value="NAD(P)_OxRdtase_dom_sf"/>
</dbReference>
<keyword evidence="4" id="KW-1185">Reference proteome</keyword>
<reference evidence="4" key="1">
    <citation type="submission" date="2016-07" db="EMBL/GenBank/DDBJ databases">
        <title>Frankia sp. NRRL B-16219 Genome sequencing.</title>
        <authorList>
            <person name="Ghodhbane-Gtari F."/>
            <person name="Swanson E."/>
            <person name="Gueddou A."/>
            <person name="Louati M."/>
            <person name="Nouioui I."/>
            <person name="Hezbri K."/>
            <person name="Abebe-Akele F."/>
            <person name="Simpson S."/>
            <person name="Morris K."/>
            <person name="Thomas K."/>
            <person name="Gtari M."/>
            <person name="Tisa L.S."/>
        </authorList>
    </citation>
    <scope>NUCLEOTIDE SEQUENCE [LARGE SCALE GENOMIC DNA]</scope>
    <source>
        <strain evidence="4">NRRL B-16219</strain>
    </source>
</reference>
<evidence type="ECO:0000259" key="2">
    <source>
        <dbReference type="Pfam" id="PF00248"/>
    </source>
</evidence>
<dbReference type="OrthoDB" id="3664926at2"/>
<gene>
    <name evidence="3" type="ORF">BBK14_23020</name>
</gene>
<comment type="caution">
    <text evidence="3">The sequence shown here is derived from an EMBL/GenBank/DDBJ whole genome shotgun (WGS) entry which is preliminary data.</text>
</comment>
<feature type="domain" description="NADP-dependent oxidoreductase" evidence="2">
    <location>
        <begin position="14"/>
        <end position="326"/>
    </location>
</feature>
<dbReference type="InterPro" id="IPR050523">
    <property type="entry name" value="AKR_Detox_Biosynth"/>
</dbReference>
<accession>A0A1S1PV62</accession>
<dbReference type="PANTHER" id="PTHR43364">
    <property type="entry name" value="NADH-SPECIFIC METHYLGLYOXAL REDUCTASE-RELATED"/>
    <property type="match status" value="1"/>
</dbReference>
<dbReference type="Proteomes" id="UP000179769">
    <property type="component" value="Unassembled WGS sequence"/>
</dbReference>
<dbReference type="EMBL" id="MAXA01000234">
    <property type="protein sequence ID" value="OHV24692.1"/>
    <property type="molecule type" value="Genomic_DNA"/>
</dbReference>
<evidence type="ECO:0000256" key="1">
    <source>
        <dbReference type="ARBA" id="ARBA00023002"/>
    </source>
</evidence>
<organism evidence="3 4">
    <name type="scientific">Parafrankia soli</name>
    <dbReference type="NCBI Taxonomy" id="2599596"/>
    <lineage>
        <taxon>Bacteria</taxon>
        <taxon>Bacillati</taxon>
        <taxon>Actinomycetota</taxon>
        <taxon>Actinomycetes</taxon>
        <taxon>Frankiales</taxon>
        <taxon>Frankiaceae</taxon>
        <taxon>Parafrankia</taxon>
    </lineage>
</organism>
<dbReference type="GO" id="GO:0005829">
    <property type="term" value="C:cytosol"/>
    <property type="evidence" value="ECO:0007669"/>
    <property type="project" value="TreeGrafter"/>
</dbReference>
<dbReference type="GO" id="GO:0016491">
    <property type="term" value="F:oxidoreductase activity"/>
    <property type="evidence" value="ECO:0007669"/>
    <property type="project" value="UniProtKB-KW"/>
</dbReference>
<dbReference type="InterPro" id="IPR020471">
    <property type="entry name" value="AKR"/>
</dbReference>
<proteinExistence type="predicted"/>
<dbReference type="PANTHER" id="PTHR43364:SF4">
    <property type="entry name" value="NAD(P)-LINKED OXIDOREDUCTASE SUPERFAMILY PROTEIN"/>
    <property type="match status" value="1"/>
</dbReference>